<name>T1IGU1_STRMM</name>
<feature type="region of interest" description="Disordered" evidence="1">
    <location>
        <begin position="43"/>
        <end position="67"/>
    </location>
</feature>
<keyword evidence="3" id="KW-1185">Reference proteome</keyword>
<feature type="compositionally biased region" description="Basic and acidic residues" evidence="1">
    <location>
        <begin position="43"/>
        <end position="65"/>
    </location>
</feature>
<dbReference type="AlphaFoldDB" id="T1IGU1"/>
<sequence length="110" mass="12627">MGNDDISKESKASHLKLLTKDNYLSWKRDIKLLLQENNLHGFIDETGRGKKPDEKQPDTVKEKHEKHAVKSRAILINSISEKYRDAACTYTTTKDVWTHLASVFEPSTRS</sequence>
<reference evidence="2" key="2">
    <citation type="submission" date="2015-02" db="UniProtKB">
        <authorList>
            <consortium name="EnsemblMetazoa"/>
        </authorList>
    </citation>
    <scope>IDENTIFICATION</scope>
</reference>
<evidence type="ECO:0000313" key="2">
    <source>
        <dbReference type="EnsemblMetazoa" id="SMAR000041-PA"/>
    </source>
</evidence>
<proteinExistence type="predicted"/>
<evidence type="ECO:0000256" key="1">
    <source>
        <dbReference type="SAM" id="MobiDB-lite"/>
    </source>
</evidence>
<dbReference type="EnsemblMetazoa" id="SMAR000041-RA">
    <property type="protein sequence ID" value="SMAR000041-PA"/>
    <property type="gene ID" value="SMAR000041"/>
</dbReference>
<accession>T1IGU1</accession>
<organism evidence="2 3">
    <name type="scientific">Strigamia maritima</name>
    <name type="common">European centipede</name>
    <name type="synonym">Geophilus maritimus</name>
    <dbReference type="NCBI Taxonomy" id="126957"/>
    <lineage>
        <taxon>Eukaryota</taxon>
        <taxon>Metazoa</taxon>
        <taxon>Ecdysozoa</taxon>
        <taxon>Arthropoda</taxon>
        <taxon>Myriapoda</taxon>
        <taxon>Chilopoda</taxon>
        <taxon>Pleurostigmophora</taxon>
        <taxon>Geophilomorpha</taxon>
        <taxon>Linotaeniidae</taxon>
        <taxon>Strigamia</taxon>
    </lineage>
</organism>
<dbReference type="PhylomeDB" id="T1IGU1"/>
<protein>
    <submittedName>
        <fullName evidence="2">Uncharacterized protein</fullName>
    </submittedName>
</protein>
<evidence type="ECO:0000313" key="3">
    <source>
        <dbReference type="Proteomes" id="UP000014500"/>
    </source>
</evidence>
<dbReference type="HOGENOM" id="CLU_2177434_0_0_1"/>
<reference evidence="3" key="1">
    <citation type="submission" date="2011-05" db="EMBL/GenBank/DDBJ databases">
        <authorList>
            <person name="Richards S.R."/>
            <person name="Qu J."/>
            <person name="Jiang H."/>
            <person name="Jhangiani S.N."/>
            <person name="Agravi P."/>
            <person name="Goodspeed R."/>
            <person name="Gross S."/>
            <person name="Mandapat C."/>
            <person name="Jackson L."/>
            <person name="Mathew T."/>
            <person name="Pu L."/>
            <person name="Thornton R."/>
            <person name="Saada N."/>
            <person name="Wilczek-Boney K.B."/>
            <person name="Lee S."/>
            <person name="Kovar C."/>
            <person name="Wu Y."/>
            <person name="Scherer S.E."/>
            <person name="Worley K.C."/>
            <person name="Muzny D.M."/>
            <person name="Gibbs R."/>
        </authorList>
    </citation>
    <scope>NUCLEOTIDE SEQUENCE</scope>
    <source>
        <strain evidence="3">Brora</strain>
    </source>
</reference>
<dbReference type="EMBL" id="JH429608">
    <property type="status" value="NOT_ANNOTATED_CDS"/>
    <property type="molecule type" value="Genomic_DNA"/>
</dbReference>
<dbReference type="Proteomes" id="UP000014500">
    <property type="component" value="Unassembled WGS sequence"/>
</dbReference>